<dbReference type="PROSITE" id="PS50507">
    <property type="entry name" value="RDRP_SSRNA_POS"/>
    <property type="match status" value="1"/>
</dbReference>
<dbReference type="Gene3D" id="3.30.70.270">
    <property type="match status" value="1"/>
</dbReference>
<reference evidence="3" key="1">
    <citation type="submission" date="2017-04" db="EMBL/GenBank/DDBJ databases">
        <title>Unveiling RNA virosphere associated with marine microorganisms.</title>
        <authorList>
            <person name="Urayama S."/>
            <person name="Takaki Y."/>
            <person name="Nishi S."/>
            <person name="Yoshida Y."/>
            <person name="Deguchi S."/>
            <person name="Takai K."/>
            <person name="Nunoura T."/>
        </authorList>
    </citation>
    <scope>NUCLEOTIDE SEQUENCE</scope>
</reference>
<dbReference type="InterPro" id="IPR001205">
    <property type="entry name" value="RNA-dir_pol_C"/>
</dbReference>
<dbReference type="GO" id="GO:0006351">
    <property type="term" value="P:DNA-templated transcription"/>
    <property type="evidence" value="ECO:0007669"/>
    <property type="project" value="InterPro"/>
</dbReference>
<dbReference type="SUPFAM" id="SSF56672">
    <property type="entry name" value="DNA/RNA polymerases"/>
    <property type="match status" value="1"/>
</dbReference>
<dbReference type="InterPro" id="IPR043128">
    <property type="entry name" value="Rev_trsase/Diguanyl_cyclase"/>
</dbReference>
<organism evidence="3">
    <name type="scientific">viral metagenome</name>
    <dbReference type="NCBI Taxonomy" id="1070528"/>
    <lineage>
        <taxon>unclassified sequences</taxon>
        <taxon>metagenomes</taxon>
        <taxon>organismal metagenomes</taxon>
    </lineage>
</organism>
<dbReference type="InterPro" id="IPR007094">
    <property type="entry name" value="RNA-dir_pol_PSvirus"/>
</dbReference>
<dbReference type="GO" id="GO:0003723">
    <property type="term" value="F:RNA binding"/>
    <property type="evidence" value="ECO:0007669"/>
    <property type="project" value="InterPro"/>
</dbReference>
<dbReference type="GO" id="GO:0039694">
    <property type="term" value="P:viral RNA genome replication"/>
    <property type="evidence" value="ECO:0007669"/>
    <property type="project" value="InterPro"/>
</dbReference>
<feature type="domain" description="RdRp catalytic" evidence="2">
    <location>
        <begin position="241"/>
        <end position="364"/>
    </location>
</feature>
<protein>
    <submittedName>
        <fullName evidence="3">RdRp</fullName>
    </submittedName>
</protein>
<proteinExistence type="predicted"/>
<keyword evidence="1" id="KW-0812">Transmembrane</keyword>
<dbReference type="AlphaFoldDB" id="A0A2V0R949"/>
<evidence type="ECO:0000256" key="1">
    <source>
        <dbReference type="SAM" id="Phobius"/>
    </source>
</evidence>
<accession>A0A2V0R949</accession>
<name>A0A2V0R949_9ZZZZ</name>
<comment type="caution">
    <text evidence="3">The sequence shown here is derived from an EMBL/GenBank/DDBJ whole genome shotgun (WGS) entry which is preliminary data.</text>
</comment>
<evidence type="ECO:0000313" key="3">
    <source>
        <dbReference type="EMBL" id="GBH21813.1"/>
    </source>
</evidence>
<dbReference type="GO" id="GO:0003968">
    <property type="term" value="F:RNA-directed RNA polymerase activity"/>
    <property type="evidence" value="ECO:0007669"/>
    <property type="project" value="InterPro"/>
</dbReference>
<keyword evidence="1" id="KW-0472">Membrane</keyword>
<dbReference type="Pfam" id="PF00680">
    <property type="entry name" value="RdRP_1"/>
    <property type="match status" value="1"/>
</dbReference>
<feature type="transmembrane region" description="Helical" evidence="1">
    <location>
        <begin position="316"/>
        <end position="336"/>
    </location>
</feature>
<evidence type="ECO:0000259" key="2">
    <source>
        <dbReference type="PROSITE" id="PS50507"/>
    </source>
</evidence>
<dbReference type="EMBL" id="BDQA01000357">
    <property type="protein sequence ID" value="GBH21813.1"/>
    <property type="molecule type" value="Genomic_RNA"/>
</dbReference>
<sequence length="497" mass="58128">MYFTTQKQFQLYINKINSQLPCFVKFNVERASNISWMNSKKSATYLIESIFVELFQHKSKVDKIMNAVGDTQKTCSINRSEAVELLSKSSDIQVDDIIAAKVKGEMSDLLLLTGNKYKTCSPREAFDTLPSATSSSFPKFKNPKSLIKEEVINLAHRLLHLDLSRCVLDFPISINWRTQLSSSGKLKFRQFYPFPVIVACFEKMLFGEIFHHFERNKLTPYCFANNYIDLRHRYRQWQHYKYIYSIDYKSFDQTISNELIEMLLRFMFGRVFLNSKENSLFETILTYHTSCFIVTSVRGVTFMFQKKRGLMSGSALTNLLGSLINLFIILYVNRVYRLSIDPKSISILGDDIIFASDRKLEISYIAEIVKLHFNMEISVEKSQVFSAGERVFFLGHYFDDKGRYLDLERTKSQLCISETYIPEDVLSTNDRIWSKFCSILFKCSDGHAFYDLYKHDLLQKLRLAKPIGYYYSLFNNDGNPRKLVSFNEYKRNGWMLQ</sequence>
<dbReference type="InterPro" id="IPR043502">
    <property type="entry name" value="DNA/RNA_pol_sf"/>
</dbReference>
<keyword evidence="1" id="KW-1133">Transmembrane helix</keyword>